<sequence length="279" mass="31994">MNADTISDFLEGKRDEAPADSQHLYMTFEDLWERKLWHQLTDALLEFFNTEESAPQRLQFYKTFILTFADKINQLKLVTLALGAASQCRDSQERLSFLEAAAKKVDNPNSQDAFVYATVAVATVKLELKDLEGTRKDLDKSEKILDGFDSVETIVHAAFYRVNAEYYQVCQRPVSKTALTETIFRRPPHDRAMSFRTIAEETKVRPDEIEHLVMKALSLGLLRGSIDQVDEIARINWVQPKVLDMSQIDGMRTRLQEWDSSVNQLGNWIETKGQDVWAA</sequence>
<dbReference type="SMART" id="SM00088">
    <property type="entry name" value="PINT"/>
    <property type="match status" value="1"/>
</dbReference>
<evidence type="ECO:0000256" key="1">
    <source>
        <dbReference type="ARBA" id="ARBA00006207"/>
    </source>
</evidence>
<dbReference type="InterPro" id="IPR036390">
    <property type="entry name" value="WH_DNA-bd_sf"/>
</dbReference>
<dbReference type="InterPro" id="IPR035298">
    <property type="entry name" value="PSMD13"/>
</dbReference>
<dbReference type="InterPro" id="IPR000717">
    <property type="entry name" value="PCI_dom"/>
</dbReference>
<dbReference type="Pfam" id="PF18261">
    <property type="entry name" value="Rpn9_C"/>
    <property type="match status" value="1"/>
</dbReference>
<proteinExistence type="inferred from homology"/>
<comment type="similarity">
    <text evidence="1">Belongs to the proteasome subunit S11 family.</text>
</comment>
<dbReference type="GO" id="GO:0005829">
    <property type="term" value="C:cytosol"/>
    <property type="evidence" value="ECO:0007669"/>
    <property type="project" value="TreeGrafter"/>
</dbReference>
<dbReference type="PANTHER" id="PTHR10539">
    <property type="entry name" value="26S PROTEASOME NON-ATPASE REGULATORY SUBUNIT 13"/>
    <property type="match status" value="1"/>
</dbReference>
<dbReference type="Pfam" id="PF22037">
    <property type="entry name" value="PSD13_N"/>
    <property type="match status" value="1"/>
</dbReference>
<evidence type="ECO:0000259" key="3">
    <source>
        <dbReference type="SMART" id="SM00088"/>
    </source>
</evidence>
<dbReference type="EMBL" id="AGUE01000074">
    <property type="protein sequence ID" value="EHL00725.1"/>
    <property type="molecule type" value="Genomic_DNA"/>
</dbReference>
<dbReference type="GO" id="GO:0005198">
    <property type="term" value="F:structural molecule activity"/>
    <property type="evidence" value="ECO:0007669"/>
    <property type="project" value="TreeGrafter"/>
</dbReference>
<reference evidence="4 5" key="1">
    <citation type="journal article" date="2012" name="Eukaryot. Cell">
        <title>Genome sequence of the fungus Glarea lozoyensis: the first genome sequence of a species from the Helotiaceae family.</title>
        <authorList>
            <person name="Youssar L."/>
            <person name="Gruening B.A."/>
            <person name="Erxleben A."/>
            <person name="Guenther S."/>
            <person name="Huettel W."/>
        </authorList>
    </citation>
    <scope>NUCLEOTIDE SEQUENCE [LARGE SCALE GENOMIC DNA]</scope>
    <source>
        <strain evidence="5">ATCC 74030 / MF5533</strain>
    </source>
</reference>
<dbReference type="HOGENOM" id="CLU_042989_0_0_1"/>
<feature type="domain" description="PCI" evidence="3">
    <location>
        <begin position="165"/>
        <end position="258"/>
    </location>
</feature>
<evidence type="ECO:0000256" key="2">
    <source>
        <dbReference type="ARBA" id="ARBA00022942"/>
    </source>
</evidence>
<dbReference type="Proteomes" id="UP000005446">
    <property type="component" value="Unassembled WGS sequence"/>
</dbReference>
<name>H0EL96_GLAL7</name>
<dbReference type="GO" id="GO:0006511">
    <property type="term" value="P:ubiquitin-dependent protein catabolic process"/>
    <property type="evidence" value="ECO:0007669"/>
    <property type="project" value="TreeGrafter"/>
</dbReference>
<dbReference type="InParanoid" id="H0EL96"/>
<dbReference type="AlphaFoldDB" id="H0EL96"/>
<dbReference type="PANTHER" id="PTHR10539:SF0">
    <property type="entry name" value="26S PROTEASOME NON-ATPASE REGULATORY SUBUNIT 13"/>
    <property type="match status" value="1"/>
</dbReference>
<dbReference type="InterPro" id="IPR040798">
    <property type="entry name" value="Rpn9_C"/>
</dbReference>
<evidence type="ECO:0000313" key="5">
    <source>
        <dbReference type="Proteomes" id="UP000005446"/>
    </source>
</evidence>
<comment type="caution">
    <text evidence="4">The sequence shown here is derived from an EMBL/GenBank/DDBJ whole genome shotgun (WGS) entry which is preliminary data.</text>
</comment>
<dbReference type="OrthoDB" id="1093at2759"/>
<dbReference type="FunCoup" id="H0EL96">
    <property type="interactions" value="828"/>
</dbReference>
<keyword evidence="5" id="KW-1185">Reference proteome</keyword>
<dbReference type="SUPFAM" id="SSF46785">
    <property type="entry name" value="Winged helix' DNA-binding domain"/>
    <property type="match status" value="1"/>
</dbReference>
<accession>H0EL96</accession>
<dbReference type="InterPro" id="IPR054179">
    <property type="entry name" value="PSD13_N"/>
</dbReference>
<gene>
    <name evidence="4" type="ORF">M7I_3356</name>
</gene>
<dbReference type="GO" id="GO:0008541">
    <property type="term" value="C:proteasome regulatory particle, lid subcomplex"/>
    <property type="evidence" value="ECO:0007669"/>
    <property type="project" value="TreeGrafter"/>
</dbReference>
<evidence type="ECO:0000313" key="4">
    <source>
        <dbReference type="EMBL" id="EHL00725.1"/>
    </source>
</evidence>
<dbReference type="GO" id="GO:0005634">
    <property type="term" value="C:nucleus"/>
    <property type="evidence" value="ECO:0007669"/>
    <property type="project" value="TreeGrafter"/>
</dbReference>
<organism evidence="4 5">
    <name type="scientific">Glarea lozoyensis (strain ATCC 74030 / MF5533)</name>
    <dbReference type="NCBI Taxonomy" id="1104152"/>
    <lineage>
        <taxon>Eukaryota</taxon>
        <taxon>Fungi</taxon>
        <taxon>Dikarya</taxon>
        <taxon>Ascomycota</taxon>
        <taxon>Pezizomycotina</taxon>
        <taxon>Leotiomycetes</taxon>
        <taxon>Helotiales</taxon>
        <taxon>Helotiaceae</taxon>
        <taxon>Glarea</taxon>
    </lineage>
</organism>
<protein>
    <submittedName>
        <fullName evidence="4">Putative 26S proteasome regulatory subunit rpn9</fullName>
    </submittedName>
</protein>
<keyword evidence="2 4" id="KW-0647">Proteasome</keyword>